<dbReference type="OrthoDB" id="6674570at2"/>
<protein>
    <submittedName>
        <fullName evidence="2">Uncharacterized protein</fullName>
    </submittedName>
</protein>
<keyword evidence="1" id="KW-0812">Transmembrane</keyword>
<reference evidence="2 3" key="1">
    <citation type="submission" date="2017-01" db="EMBL/GenBank/DDBJ databases">
        <title>Whole-Genome Shotgun Sequencing of Two beta-Proteobacterial Species in Search of the Bulgecin Biosynthetic Cluster.</title>
        <authorList>
            <person name="Horsman M.E."/>
            <person name="Marous D.R."/>
            <person name="Li R."/>
            <person name="Oliver R.A."/>
            <person name="Byun B."/>
            <person name="Emrich S.J."/>
            <person name="Boggess B."/>
            <person name="Townsend C.A."/>
            <person name="Mobashery S."/>
        </authorList>
    </citation>
    <scope>NUCLEOTIDE SEQUENCE [LARGE SCALE GENOMIC DNA]</scope>
    <source>
        <strain evidence="2 3">ATCC 31363</strain>
    </source>
</reference>
<keyword evidence="1" id="KW-0472">Membrane</keyword>
<dbReference type="Proteomes" id="UP000218022">
    <property type="component" value="Unassembled WGS sequence"/>
</dbReference>
<evidence type="ECO:0000313" key="3">
    <source>
        <dbReference type="Proteomes" id="UP000218022"/>
    </source>
</evidence>
<comment type="caution">
    <text evidence="2">The sequence shown here is derived from an EMBL/GenBank/DDBJ whole genome shotgun (WGS) entry which is preliminary data.</text>
</comment>
<sequence>MKAARAICLLVLTLTSGICLADVGGLGGAAEFVFYLLLFAVLWLLLTALLVRILRKLSFPKRFGLSFLFFVSPLFFLIGWSALDQFLGTAGKRVDGVALSPVVVEGVSFPAGSRVTYEQMGGGFWHARPIGAKTHKTVMLGSLEINELEQVEGSADEFYAVLARVQTIEGWSCSEYSTVDMKMTGTQLRFESCELAAPKTINNVTWPSLTTVTRKDDGGWALSRSNGTEDHSPAQAFGMKFRVMDATYSSALVLTQWSAQAFFEDTTLGDYTFSSGRWNTLHLTDGGDISIDGGAKNIKTGEEIDCVLIQSQGHQVAPCKPHDG</sequence>
<dbReference type="EMBL" id="MTZV01000006">
    <property type="protein sequence ID" value="PCE22122.1"/>
    <property type="molecule type" value="Genomic_DNA"/>
</dbReference>
<evidence type="ECO:0000256" key="1">
    <source>
        <dbReference type="SAM" id="Phobius"/>
    </source>
</evidence>
<organism evidence="2 3">
    <name type="scientific">Paraburkholderia acidicola</name>
    <dbReference type="NCBI Taxonomy" id="1912599"/>
    <lineage>
        <taxon>Bacteria</taxon>
        <taxon>Pseudomonadati</taxon>
        <taxon>Pseudomonadota</taxon>
        <taxon>Betaproteobacteria</taxon>
        <taxon>Burkholderiales</taxon>
        <taxon>Burkholderiaceae</taxon>
        <taxon>Paraburkholderia</taxon>
    </lineage>
</organism>
<accession>A0A2A4ENY5</accession>
<gene>
    <name evidence="2" type="ORF">BWP39_20840</name>
</gene>
<name>A0A2A4ENY5_9BURK</name>
<keyword evidence="1" id="KW-1133">Transmembrane helix</keyword>
<dbReference type="AlphaFoldDB" id="A0A2A4ENY5"/>
<feature type="transmembrane region" description="Helical" evidence="1">
    <location>
        <begin position="63"/>
        <end position="83"/>
    </location>
</feature>
<evidence type="ECO:0000313" key="2">
    <source>
        <dbReference type="EMBL" id="PCE22122.1"/>
    </source>
</evidence>
<proteinExistence type="predicted"/>
<dbReference type="RefSeq" id="WP_096723653.1">
    <property type="nucleotide sequence ID" value="NZ_MTZV01000006.1"/>
</dbReference>
<feature type="transmembrane region" description="Helical" evidence="1">
    <location>
        <begin position="32"/>
        <end position="51"/>
    </location>
</feature>